<evidence type="ECO:0000256" key="1">
    <source>
        <dbReference type="SAM" id="MobiDB-lite"/>
    </source>
</evidence>
<reference evidence="3" key="1">
    <citation type="submission" date="2023-07" db="EMBL/GenBank/DDBJ databases">
        <authorList>
            <consortium name="CYATHOMIX"/>
        </authorList>
    </citation>
    <scope>NUCLEOTIDE SEQUENCE</scope>
    <source>
        <strain evidence="3">N/A</strain>
    </source>
</reference>
<feature type="region of interest" description="Disordered" evidence="1">
    <location>
        <begin position="157"/>
        <end position="186"/>
    </location>
</feature>
<dbReference type="AlphaFoldDB" id="A0AA36DL24"/>
<feature type="compositionally biased region" description="Low complexity" evidence="1">
    <location>
        <begin position="47"/>
        <end position="56"/>
    </location>
</feature>
<organism evidence="3 4">
    <name type="scientific">Cylicocyclus nassatus</name>
    <name type="common">Nematode worm</name>
    <dbReference type="NCBI Taxonomy" id="53992"/>
    <lineage>
        <taxon>Eukaryota</taxon>
        <taxon>Metazoa</taxon>
        <taxon>Ecdysozoa</taxon>
        <taxon>Nematoda</taxon>
        <taxon>Chromadorea</taxon>
        <taxon>Rhabditida</taxon>
        <taxon>Rhabditina</taxon>
        <taxon>Rhabditomorpha</taxon>
        <taxon>Strongyloidea</taxon>
        <taxon>Strongylidae</taxon>
        <taxon>Cylicocyclus</taxon>
    </lineage>
</organism>
<proteinExistence type="predicted"/>
<evidence type="ECO:0000313" key="4">
    <source>
        <dbReference type="Proteomes" id="UP001176961"/>
    </source>
</evidence>
<keyword evidence="4" id="KW-1185">Reference proteome</keyword>
<gene>
    <name evidence="3" type="ORF">CYNAS_LOCUS317</name>
</gene>
<name>A0AA36DL24_CYLNA</name>
<feature type="chain" id="PRO_5041258305" evidence="2">
    <location>
        <begin position="23"/>
        <end position="222"/>
    </location>
</feature>
<evidence type="ECO:0000256" key="2">
    <source>
        <dbReference type="SAM" id="SignalP"/>
    </source>
</evidence>
<comment type="caution">
    <text evidence="3">The sequence shown here is derived from an EMBL/GenBank/DDBJ whole genome shotgun (WGS) entry which is preliminary data.</text>
</comment>
<accession>A0AA36DL24</accession>
<feature type="region of interest" description="Disordered" evidence="1">
    <location>
        <begin position="29"/>
        <end position="112"/>
    </location>
</feature>
<sequence>MLEVLILLLNLLGWICFMSLCARHNELKSEGRGMPRGASTHDSNVKSSESGSSPASYANENQQHHFKKTLTWQKKRFGRDDPEKKVDERKSSDEKTEPKSSRREKKEEKEKDAIKAVNKVTKEKIKTGKFGKANKAKESAVKTDHTIEKTQMVELKSTTSGRVDEAKTQMELARPSSSRSTDINKDVAVPGETLALLAAAEQMADDKGDYDNFGPPEAKLEK</sequence>
<keyword evidence="2" id="KW-0732">Signal</keyword>
<dbReference type="EMBL" id="CATQJL010000001">
    <property type="protein sequence ID" value="CAJ0588334.1"/>
    <property type="molecule type" value="Genomic_DNA"/>
</dbReference>
<feature type="signal peptide" evidence="2">
    <location>
        <begin position="1"/>
        <end position="22"/>
    </location>
</feature>
<protein>
    <submittedName>
        <fullName evidence="3">Uncharacterized protein</fullName>
    </submittedName>
</protein>
<feature type="compositionally biased region" description="Basic and acidic residues" evidence="1">
    <location>
        <begin position="78"/>
        <end position="112"/>
    </location>
</feature>
<dbReference type="Proteomes" id="UP001176961">
    <property type="component" value="Unassembled WGS sequence"/>
</dbReference>
<feature type="compositionally biased region" description="Basic residues" evidence="1">
    <location>
        <begin position="64"/>
        <end position="77"/>
    </location>
</feature>
<evidence type="ECO:0000313" key="3">
    <source>
        <dbReference type="EMBL" id="CAJ0588334.1"/>
    </source>
</evidence>